<evidence type="ECO:0000256" key="2">
    <source>
        <dbReference type="ARBA" id="ARBA00022448"/>
    </source>
</evidence>
<keyword evidence="2" id="KW-0813">Transport</keyword>
<dbReference type="InterPro" id="IPR003439">
    <property type="entry name" value="ABC_transporter-like_ATP-bd"/>
</dbReference>
<dbReference type="PANTHER" id="PTHR43335:SF4">
    <property type="entry name" value="ABC TRANSPORTER, ATP-BINDING PROTEIN"/>
    <property type="match status" value="1"/>
</dbReference>
<dbReference type="InterPro" id="IPR003593">
    <property type="entry name" value="AAA+_ATPase"/>
</dbReference>
<sequence length="249" mass="27294">MSEPMIRLNRLTQSFDGVTVVDALSMDIEQGEIFGFLGHNGAGKTTTIQMLTTLARPASGTATVAGYDICNEPLEVRRRIGYVPENVRLYDTLTAAENLVFFARLSGVDAPARRVREVLELLDCTYLADKRVGGFSKGMRQRVGLAQAILHGPAVLFLDEPTSGLDPMGIKMLRDLVMRLNTEFGMTIFMNTHLISEIAKTCTSIAVLSHGKLVYHDRIEAVTARYGDDAALEELYLSLTPVGRLAEVA</sequence>
<feature type="domain" description="ABC transporter" evidence="5">
    <location>
        <begin position="6"/>
        <end position="235"/>
    </location>
</feature>
<dbReference type="PROSITE" id="PS00211">
    <property type="entry name" value="ABC_TRANSPORTER_1"/>
    <property type="match status" value="1"/>
</dbReference>
<dbReference type="RefSeq" id="WP_008030655.1">
    <property type="nucleotide sequence ID" value="NZ_ACYY01000012.1"/>
</dbReference>
<evidence type="ECO:0000256" key="1">
    <source>
        <dbReference type="ARBA" id="ARBA00005417"/>
    </source>
</evidence>
<keyword evidence="3" id="KW-0547">Nucleotide-binding</keyword>
<dbReference type="PANTHER" id="PTHR43335">
    <property type="entry name" value="ABC TRANSPORTER, ATP-BINDING PROTEIN"/>
    <property type="match status" value="1"/>
</dbReference>
<reference evidence="6 7" key="1">
    <citation type="submission" date="2009-08" db="EMBL/GenBank/DDBJ databases">
        <title>The draft genome of Rhodobacter sp. SW2.</title>
        <authorList>
            <consortium name="US DOE Joint Genome Institute (JGI-PGF)"/>
            <person name="Lucas S."/>
            <person name="Copeland A."/>
            <person name="Lapidus A."/>
            <person name="Glavina del Rio T."/>
            <person name="Tice H."/>
            <person name="Bruce D."/>
            <person name="Goodwin L."/>
            <person name="Pitluck S."/>
            <person name="Larimer F."/>
            <person name="Land M.L."/>
            <person name="Hauser L."/>
            <person name="Emerson D."/>
        </authorList>
    </citation>
    <scope>NUCLEOTIDE SEQUENCE [LARGE SCALE GENOMIC DNA]</scope>
    <source>
        <strain evidence="6 7">SW2</strain>
    </source>
</reference>
<dbReference type="Pfam" id="PF00005">
    <property type="entry name" value="ABC_tran"/>
    <property type="match status" value="1"/>
</dbReference>
<evidence type="ECO:0000256" key="3">
    <source>
        <dbReference type="ARBA" id="ARBA00022741"/>
    </source>
</evidence>
<accession>C8S1X8</accession>
<gene>
    <name evidence="6" type="ORF">Rsw2DRAFT_2056</name>
</gene>
<evidence type="ECO:0000259" key="5">
    <source>
        <dbReference type="PROSITE" id="PS50893"/>
    </source>
</evidence>
<dbReference type="SUPFAM" id="SSF52540">
    <property type="entry name" value="P-loop containing nucleoside triphosphate hydrolases"/>
    <property type="match status" value="1"/>
</dbReference>
<dbReference type="eggNOG" id="COG1131">
    <property type="taxonomic scope" value="Bacteria"/>
</dbReference>
<dbReference type="STRING" id="371731.Rsw2DRAFT_2056"/>
<evidence type="ECO:0000313" key="6">
    <source>
        <dbReference type="EMBL" id="EEW25076.1"/>
    </source>
</evidence>
<dbReference type="AlphaFoldDB" id="C8S1X8"/>
<keyword evidence="4" id="KW-0067">ATP-binding</keyword>
<organism evidence="6 7">
    <name type="scientific">Rhodobacter ferrooxidans</name>
    <dbReference type="NCBI Taxonomy" id="371731"/>
    <lineage>
        <taxon>Bacteria</taxon>
        <taxon>Pseudomonadati</taxon>
        <taxon>Pseudomonadota</taxon>
        <taxon>Alphaproteobacteria</taxon>
        <taxon>Rhodobacterales</taxon>
        <taxon>Rhodobacter group</taxon>
        <taxon>Rhodobacter</taxon>
    </lineage>
</organism>
<protein>
    <submittedName>
        <fullName evidence="6">ABC transporter related protein</fullName>
    </submittedName>
</protein>
<dbReference type="SMART" id="SM00382">
    <property type="entry name" value="AAA"/>
    <property type="match status" value="1"/>
</dbReference>
<dbReference type="Gene3D" id="3.40.50.300">
    <property type="entry name" value="P-loop containing nucleotide triphosphate hydrolases"/>
    <property type="match status" value="1"/>
</dbReference>
<dbReference type="EMBL" id="ACYY01000012">
    <property type="protein sequence ID" value="EEW25076.1"/>
    <property type="molecule type" value="Genomic_DNA"/>
</dbReference>
<dbReference type="PROSITE" id="PS50893">
    <property type="entry name" value="ABC_TRANSPORTER_2"/>
    <property type="match status" value="1"/>
</dbReference>
<dbReference type="InterPro" id="IPR027417">
    <property type="entry name" value="P-loop_NTPase"/>
</dbReference>
<evidence type="ECO:0000313" key="7">
    <source>
        <dbReference type="Proteomes" id="UP000010121"/>
    </source>
</evidence>
<keyword evidence="7" id="KW-1185">Reference proteome</keyword>
<comment type="caution">
    <text evidence="6">The sequence shown here is derived from an EMBL/GenBank/DDBJ whole genome shotgun (WGS) entry which is preliminary data.</text>
</comment>
<dbReference type="InterPro" id="IPR017871">
    <property type="entry name" value="ABC_transporter-like_CS"/>
</dbReference>
<dbReference type="GO" id="GO:0016887">
    <property type="term" value="F:ATP hydrolysis activity"/>
    <property type="evidence" value="ECO:0007669"/>
    <property type="project" value="InterPro"/>
</dbReference>
<comment type="similarity">
    <text evidence="1">Belongs to the ABC transporter superfamily.</text>
</comment>
<dbReference type="GO" id="GO:0005524">
    <property type="term" value="F:ATP binding"/>
    <property type="evidence" value="ECO:0007669"/>
    <property type="project" value="UniProtKB-KW"/>
</dbReference>
<proteinExistence type="inferred from homology"/>
<dbReference type="Proteomes" id="UP000010121">
    <property type="component" value="Unassembled WGS sequence"/>
</dbReference>
<evidence type="ECO:0000256" key="4">
    <source>
        <dbReference type="ARBA" id="ARBA00022840"/>
    </source>
</evidence>
<dbReference type="OrthoDB" id="9778547at2"/>
<name>C8S1X8_9RHOB</name>